<dbReference type="Pfam" id="PF00294">
    <property type="entry name" value="PfkB"/>
    <property type="match status" value="1"/>
</dbReference>
<dbReference type="SUPFAM" id="SSF53613">
    <property type="entry name" value="Ribokinase-like"/>
    <property type="match status" value="1"/>
</dbReference>
<dbReference type="GO" id="GO:0008662">
    <property type="term" value="F:1-phosphofructokinase activity"/>
    <property type="evidence" value="ECO:0007669"/>
    <property type="project" value="InterPro"/>
</dbReference>
<dbReference type="InterPro" id="IPR011611">
    <property type="entry name" value="PfkB_dom"/>
</dbReference>
<evidence type="ECO:0000259" key="6">
    <source>
        <dbReference type="Pfam" id="PF00294"/>
    </source>
</evidence>
<evidence type="ECO:0000313" key="7">
    <source>
        <dbReference type="EMBL" id="GAH37515.1"/>
    </source>
</evidence>
<dbReference type="InterPro" id="IPR017583">
    <property type="entry name" value="Tagatose/fructose_Pkinase"/>
</dbReference>
<dbReference type="CDD" id="cd01164">
    <property type="entry name" value="FruK_PfkB_like"/>
    <property type="match status" value="1"/>
</dbReference>
<dbReference type="GO" id="GO:0005829">
    <property type="term" value="C:cytosol"/>
    <property type="evidence" value="ECO:0007669"/>
    <property type="project" value="TreeGrafter"/>
</dbReference>
<reference evidence="7" key="1">
    <citation type="journal article" date="2014" name="Front. Microbiol.">
        <title>High frequency of phylogenetically diverse reductive dehalogenase-homologous genes in deep subseafloor sedimentary metagenomes.</title>
        <authorList>
            <person name="Kawai M."/>
            <person name="Futagami T."/>
            <person name="Toyoda A."/>
            <person name="Takaki Y."/>
            <person name="Nishi S."/>
            <person name="Hori S."/>
            <person name="Arai W."/>
            <person name="Tsubouchi T."/>
            <person name="Morono Y."/>
            <person name="Uchiyama I."/>
            <person name="Ito T."/>
            <person name="Fujiyama A."/>
            <person name="Inagaki F."/>
            <person name="Takami H."/>
        </authorList>
    </citation>
    <scope>NUCLEOTIDE SEQUENCE</scope>
    <source>
        <strain evidence="7">Expedition CK06-06</strain>
    </source>
</reference>
<comment type="similarity">
    <text evidence="1">Belongs to the carbohydrate kinase PfkB family.</text>
</comment>
<keyword evidence="5" id="KW-0067">ATP-binding</keyword>
<dbReference type="GO" id="GO:0016052">
    <property type="term" value="P:carbohydrate catabolic process"/>
    <property type="evidence" value="ECO:0007669"/>
    <property type="project" value="UniProtKB-ARBA"/>
</dbReference>
<accession>X1FYA9</accession>
<name>X1FYA9_9ZZZZ</name>
<dbReference type="EMBL" id="BARU01005518">
    <property type="protein sequence ID" value="GAH37515.1"/>
    <property type="molecule type" value="Genomic_DNA"/>
</dbReference>
<dbReference type="AlphaFoldDB" id="X1FYA9"/>
<comment type="caution">
    <text evidence="7">The sequence shown here is derived from an EMBL/GenBank/DDBJ whole genome shotgun (WGS) entry which is preliminary data.</text>
</comment>
<feature type="domain" description="Carbohydrate kinase PfkB" evidence="6">
    <location>
        <begin position="6"/>
        <end position="290"/>
    </location>
</feature>
<sequence length="322" mass="35213">MIATITLNPCLDRTIMVDGLVVDEANRWTSSRLYAGGKGIDVSRAIHEMGSETMAYGFIGGPAGRAVEILLDEEGVPFSFTPIREETRTNFIITDTRIFKQTRIDAPGPHISKRELERFWRKIREIQPRPDLVVTGGSVPPGVPVNIYYDIVLKVKEFGVRSILDSDGQWLKEGIKAIPYLIKPNVHEAEELLKTELSSEESIIKAALNLVEIGMKIVVISRGKDGIIAATKEKVVKAAPPPVKVRSAVGAGDCTIAGFALKLANEESLTEACRLAVAMGTAAVLTPGTELAHRADVEKLLPRIKVSEMSIREWSKTSFIAL</sequence>
<dbReference type="InterPro" id="IPR022463">
    <property type="entry name" value="1-PFruKinase"/>
</dbReference>
<dbReference type="PANTHER" id="PTHR46566">
    <property type="entry name" value="1-PHOSPHOFRUCTOKINASE-RELATED"/>
    <property type="match status" value="1"/>
</dbReference>
<keyword evidence="2" id="KW-0808">Transferase</keyword>
<dbReference type="InterPro" id="IPR029056">
    <property type="entry name" value="Ribokinase-like"/>
</dbReference>
<evidence type="ECO:0000256" key="2">
    <source>
        <dbReference type="ARBA" id="ARBA00022679"/>
    </source>
</evidence>
<dbReference type="NCBIfam" id="TIGR03828">
    <property type="entry name" value="pfkB"/>
    <property type="match status" value="1"/>
</dbReference>
<dbReference type="FunFam" id="3.40.1190.20:FF:000001">
    <property type="entry name" value="Phosphofructokinase"/>
    <property type="match status" value="1"/>
</dbReference>
<dbReference type="PIRSF" id="PIRSF000535">
    <property type="entry name" value="1PFK/6PFK/LacC"/>
    <property type="match status" value="1"/>
</dbReference>
<keyword evidence="4" id="KW-0418">Kinase</keyword>
<evidence type="ECO:0000256" key="4">
    <source>
        <dbReference type="ARBA" id="ARBA00022777"/>
    </source>
</evidence>
<evidence type="ECO:0000256" key="3">
    <source>
        <dbReference type="ARBA" id="ARBA00022741"/>
    </source>
</evidence>
<dbReference type="PANTHER" id="PTHR46566:SF2">
    <property type="entry name" value="ATP-DEPENDENT 6-PHOSPHOFRUCTOKINASE ISOZYME 2"/>
    <property type="match status" value="1"/>
</dbReference>
<dbReference type="GO" id="GO:0044281">
    <property type="term" value="P:small molecule metabolic process"/>
    <property type="evidence" value="ECO:0007669"/>
    <property type="project" value="UniProtKB-ARBA"/>
</dbReference>
<dbReference type="GO" id="GO:0005524">
    <property type="term" value="F:ATP binding"/>
    <property type="evidence" value="ECO:0007669"/>
    <property type="project" value="UniProtKB-KW"/>
</dbReference>
<dbReference type="NCBIfam" id="TIGR03168">
    <property type="entry name" value="1-PFK"/>
    <property type="match status" value="1"/>
</dbReference>
<gene>
    <name evidence="7" type="ORF">S03H2_10756</name>
</gene>
<keyword evidence="3" id="KW-0547">Nucleotide-binding</keyword>
<dbReference type="Gene3D" id="3.40.1190.20">
    <property type="match status" value="1"/>
</dbReference>
<evidence type="ECO:0000256" key="1">
    <source>
        <dbReference type="ARBA" id="ARBA00010688"/>
    </source>
</evidence>
<evidence type="ECO:0000256" key="5">
    <source>
        <dbReference type="ARBA" id="ARBA00022840"/>
    </source>
</evidence>
<organism evidence="7">
    <name type="scientific">marine sediment metagenome</name>
    <dbReference type="NCBI Taxonomy" id="412755"/>
    <lineage>
        <taxon>unclassified sequences</taxon>
        <taxon>metagenomes</taxon>
        <taxon>ecological metagenomes</taxon>
    </lineage>
</organism>
<proteinExistence type="inferred from homology"/>
<protein>
    <recommendedName>
        <fullName evidence="6">Carbohydrate kinase PfkB domain-containing protein</fullName>
    </recommendedName>
</protein>